<keyword evidence="2" id="KW-1185">Reference proteome</keyword>
<dbReference type="HOGENOM" id="CLU_830682_0_0_9"/>
<proteinExistence type="predicted"/>
<dbReference type="NCBIfam" id="TIGR02905">
    <property type="entry name" value="spore_yutH"/>
    <property type="match status" value="1"/>
</dbReference>
<name>G9QH16_9BACI</name>
<keyword evidence="1" id="KW-0946">Virion</keyword>
<dbReference type="EMBL" id="ACWF01000007">
    <property type="protein sequence ID" value="EHL79523.1"/>
    <property type="molecule type" value="Genomic_DNA"/>
</dbReference>
<reference evidence="1 2" key="1">
    <citation type="submission" date="2011-09" db="EMBL/GenBank/DDBJ databases">
        <title>The Genome Sequence of Bacillus smithii 7_3_47FAA.</title>
        <authorList>
            <consortium name="The Broad Institute Genome Sequencing Platform"/>
            <person name="Earl A."/>
            <person name="Ward D."/>
            <person name="Feldgarden M."/>
            <person name="Gevers D."/>
            <person name="Daigneault M."/>
            <person name="Strauss J."/>
            <person name="Allen-Vercoe E."/>
            <person name="Young S.K."/>
            <person name="Zeng Q."/>
            <person name="Gargeya S."/>
            <person name="Fitzgerald M."/>
            <person name="Haas B."/>
            <person name="Abouelleil A."/>
            <person name="Alvarado L."/>
            <person name="Arachchi H.M."/>
            <person name="Berlin A."/>
            <person name="Brown A."/>
            <person name="Chapman S.B."/>
            <person name="Chen Z."/>
            <person name="Dunbar C."/>
            <person name="Freedman E."/>
            <person name="Gearin G."/>
            <person name="Goldberg J."/>
            <person name="Griggs A."/>
            <person name="Gujja S."/>
            <person name="Heiman D."/>
            <person name="Howarth C."/>
            <person name="Larson L."/>
            <person name="Lui A."/>
            <person name="MacDonald P.J.P."/>
            <person name="Montmayeur A."/>
            <person name="Murphy C."/>
            <person name="Neiman D."/>
            <person name="Pearson M."/>
            <person name="Priest M."/>
            <person name="Roberts A."/>
            <person name="Saif S."/>
            <person name="Shea T."/>
            <person name="Shenoy N."/>
            <person name="Sisk P."/>
            <person name="Stolte C."/>
            <person name="Sykes S."/>
            <person name="Wortman J."/>
            <person name="Nusbaum C."/>
            <person name="Birren B."/>
        </authorList>
    </citation>
    <scope>NUCLEOTIDE SEQUENCE [LARGE SCALE GENOMIC DNA]</scope>
    <source>
        <strain evidence="1 2">7_3_47FAA</strain>
    </source>
</reference>
<protein>
    <submittedName>
        <fullName evidence="1">Spore coat protein YutH</fullName>
    </submittedName>
</protein>
<organism evidence="1 2">
    <name type="scientific">Bacillus smithii 7_3_47FAA</name>
    <dbReference type="NCBI Taxonomy" id="665952"/>
    <lineage>
        <taxon>Bacteria</taxon>
        <taxon>Bacillati</taxon>
        <taxon>Bacillota</taxon>
        <taxon>Bacilli</taxon>
        <taxon>Bacillales</taxon>
        <taxon>Bacillaceae</taxon>
        <taxon>Bacillus</taxon>
    </lineage>
</organism>
<evidence type="ECO:0000313" key="2">
    <source>
        <dbReference type="Proteomes" id="UP000011747"/>
    </source>
</evidence>
<dbReference type="GO" id="GO:0042601">
    <property type="term" value="C:endospore-forming forespore"/>
    <property type="evidence" value="ECO:0007669"/>
    <property type="project" value="TreeGrafter"/>
</dbReference>
<dbReference type="Proteomes" id="UP000011747">
    <property type="component" value="Unassembled WGS sequence"/>
</dbReference>
<dbReference type="InterPro" id="IPR047175">
    <property type="entry name" value="CotS-like"/>
</dbReference>
<keyword evidence="1" id="KW-0167">Capsid protein</keyword>
<sequence length="335" mass="40418">MDYSQLLEQYYGIQTEALYSNQPIRYKAKGYLYTIINATKLTQEMLIEFRQMSLHLQKFGERGVSSFCLSKNGKFLETVEGQDFIVLRNPVKKGRSYSNMGRKLAKFHYRGRFIQEKMVQTNRMGTWRFLWEKRLEQLEGFYHRLLQQSPSDPFDILFVDIFPYYMGMAENAIQYVADTELDEDPMESDAGTICHERFRPDTWGKTDIIKNPFDWVFDHAARDISEWIRYQFWHQQTRYKAEIKQFIKGYQSIQPLTVFSWRLIFARLMFPLHFFECVEDYFMTPSPQRKKELEEQLTRYIRDTKEYEHFLASFYQLAEVPIKRIQIPVVPWLLR</sequence>
<dbReference type="RefSeq" id="WP_003352466.1">
    <property type="nucleotide sequence ID" value="NZ_JH414740.1"/>
</dbReference>
<dbReference type="Gene3D" id="3.90.1200.10">
    <property type="match status" value="1"/>
</dbReference>
<dbReference type="PANTHER" id="PTHR39179">
    <property type="entry name" value="SPORE COAT PROTEIN I"/>
    <property type="match status" value="1"/>
</dbReference>
<dbReference type="InterPro" id="IPR011009">
    <property type="entry name" value="Kinase-like_dom_sf"/>
</dbReference>
<dbReference type="PATRIC" id="fig|665952.3.peg.186"/>
<evidence type="ECO:0000313" key="1">
    <source>
        <dbReference type="EMBL" id="EHL79523.1"/>
    </source>
</evidence>
<accession>G9QH16</accession>
<dbReference type="InterPro" id="IPR014254">
    <property type="entry name" value="Spore_coat_YutH"/>
</dbReference>
<dbReference type="PANTHER" id="PTHR39179:SF2">
    <property type="entry name" value="ENDOSPORE COAT-ASSOCIATED PROTEIN YUTH"/>
    <property type="match status" value="1"/>
</dbReference>
<comment type="caution">
    <text evidence="1">The sequence shown here is derived from an EMBL/GenBank/DDBJ whole genome shotgun (WGS) entry which is preliminary data.</text>
</comment>
<gene>
    <name evidence="1" type="ORF">HMPREF1015_01075</name>
</gene>
<dbReference type="SUPFAM" id="SSF56112">
    <property type="entry name" value="Protein kinase-like (PK-like)"/>
    <property type="match status" value="1"/>
</dbReference>
<dbReference type="AlphaFoldDB" id="G9QH16"/>